<proteinExistence type="predicted"/>
<gene>
    <name evidence="1" type="ORF">H9717_03185</name>
</gene>
<reference evidence="1" key="2">
    <citation type="submission" date="2021-04" db="EMBL/GenBank/DDBJ databases">
        <authorList>
            <person name="Gilroy R."/>
        </authorList>
    </citation>
    <scope>NUCLEOTIDE SEQUENCE</scope>
    <source>
        <strain evidence="1">CHK179-7159</strain>
    </source>
</reference>
<protein>
    <submittedName>
        <fullName evidence="1">Uncharacterized protein</fullName>
    </submittedName>
</protein>
<dbReference type="AlphaFoldDB" id="A0A9D2KY35"/>
<reference evidence="1" key="1">
    <citation type="journal article" date="2021" name="PeerJ">
        <title>Extensive microbial diversity within the chicken gut microbiome revealed by metagenomics and culture.</title>
        <authorList>
            <person name="Gilroy R."/>
            <person name="Ravi A."/>
            <person name="Getino M."/>
            <person name="Pursley I."/>
            <person name="Horton D.L."/>
            <person name="Alikhan N.F."/>
            <person name="Baker D."/>
            <person name="Gharbi K."/>
            <person name="Hall N."/>
            <person name="Watson M."/>
            <person name="Adriaenssens E.M."/>
            <person name="Foster-Nyarko E."/>
            <person name="Jarju S."/>
            <person name="Secka A."/>
            <person name="Antonio M."/>
            <person name="Oren A."/>
            <person name="Chaudhuri R.R."/>
            <person name="La Ragione R."/>
            <person name="Hildebrand F."/>
            <person name="Pallen M.J."/>
        </authorList>
    </citation>
    <scope>NUCLEOTIDE SEQUENCE</scope>
    <source>
        <strain evidence="1">CHK179-7159</strain>
    </source>
</reference>
<comment type="caution">
    <text evidence="1">The sequence shown here is derived from an EMBL/GenBank/DDBJ whole genome shotgun (WGS) entry which is preliminary data.</text>
</comment>
<sequence length="172" mass="18763">MRLCWKNTAQGSMWRALSIASQNAFLLSRLEKPRITGTVYLPESLMEAFCKTGAEYGGLQFVKGITLKNKAMLTLDNALLDASPDGVSILGCGLLRIQENVSPDRILNLVLTKNCGRILCTPEQQSAVELVSKNAGFIGEQKEEAGPEGDSGFHMPIESENIKTVNAKTYIL</sequence>
<evidence type="ECO:0000313" key="1">
    <source>
        <dbReference type="EMBL" id="HJA92112.1"/>
    </source>
</evidence>
<name>A0A9D2KY35_9FIRM</name>
<dbReference type="Proteomes" id="UP000886858">
    <property type="component" value="Unassembled WGS sequence"/>
</dbReference>
<accession>A0A9D2KY35</accession>
<organism evidence="1 2">
    <name type="scientific">Candidatus Eisenbergiella merdipullorum</name>
    <dbReference type="NCBI Taxonomy" id="2838553"/>
    <lineage>
        <taxon>Bacteria</taxon>
        <taxon>Bacillati</taxon>
        <taxon>Bacillota</taxon>
        <taxon>Clostridia</taxon>
        <taxon>Lachnospirales</taxon>
        <taxon>Lachnospiraceae</taxon>
        <taxon>Eisenbergiella</taxon>
    </lineage>
</organism>
<evidence type="ECO:0000313" key="2">
    <source>
        <dbReference type="Proteomes" id="UP000886858"/>
    </source>
</evidence>
<dbReference type="EMBL" id="DWYY01000036">
    <property type="protein sequence ID" value="HJA92112.1"/>
    <property type="molecule type" value="Genomic_DNA"/>
</dbReference>